<sequence length="623" mass="71068">MISFQQCLLDESAGDCSKYCYKVVHHLLQYFHVASAKQNQFETLQTKIHEQDALYTKNLEAGVELQQATHRKNEQLEAKIHELQLIIKTLKEQQTALEQNDAVNNSLMKEKDKRIAELKQNDEAKNSVISAKDKLIDVLKQNDAVKDKRNGDLTQQILNSVDVRQLNKLFKYVDRAEATSCLPFDNSNDIQTIRVPGIESFRVPCDSTFAGSGWTVVQRRQDGSVNFKRNWDQYKNGFGDLRNEFWLGLEKVHLMTKFQSHELFVQLEDFNHETRYARYSNFSIASESRSYELLTVGAYSGNAGNALDTNSQYDHKNMKFATPDRDNQYKCAGTYDSVESDGDCTRYCYKVVQQLLQYFRVSSAKLDQFETLQAKIHEQELYIKKLEATPKVQEETLEKIQELQTKIDEQQILTKTVQTKLDEQQAALKQNVKNSIINEKDNLIADLKQQILDSVDVRQLTKNVALLESPNGITLLGASKLRESNGNGHRHERLSAVERRAHDEDDSFEYATDRESSVYNPTTMPLRRSHDDAEPTTSTEQSDLLQRGNQLGIPESRFSRWLPKHQRELLEKQANILSGRTQTAAKPTPPAAPPKPTKNSQATTATTTATANATIKLPQETEI</sequence>
<dbReference type="SMART" id="SM00186">
    <property type="entry name" value="FBG"/>
    <property type="match status" value="1"/>
</dbReference>
<dbReference type="InterPro" id="IPR014716">
    <property type="entry name" value="Fibrinogen_a/b/g_C_1"/>
</dbReference>
<feature type="region of interest" description="Disordered" evidence="2">
    <location>
        <begin position="482"/>
        <end position="548"/>
    </location>
</feature>
<dbReference type="InterPro" id="IPR036056">
    <property type="entry name" value="Fibrinogen-like_C"/>
</dbReference>
<feature type="coiled-coil region" evidence="1">
    <location>
        <begin position="369"/>
        <end position="413"/>
    </location>
</feature>
<feature type="compositionally biased region" description="Low complexity" evidence="2">
    <location>
        <begin position="602"/>
        <end position="614"/>
    </location>
</feature>
<dbReference type="PROSITE" id="PS51406">
    <property type="entry name" value="FIBRINOGEN_C_2"/>
    <property type="match status" value="1"/>
</dbReference>
<name>A0A0M4E6Y6_DROBS</name>
<feature type="coiled-coil region" evidence="1">
    <location>
        <begin position="73"/>
        <end position="100"/>
    </location>
</feature>
<dbReference type="EMBL" id="CP012523">
    <property type="protein sequence ID" value="ALC40184.1"/>
    <property type="molecule type" value="Genomic_DNA"/>
</dbReference>
<dbReference type="Gene3D" id="3.90.215.10">
    <property type="entry name" value="Gamma Fibrinogen, chain A, domain 1"/>
    <property type="match status" value="1"/>
</dbReference>
<dbReference type="CDD" id="cd00087">
    <property type="entry name" value="FReD"/>
    <property type="match status" value="1"/>
</dbReference>
<feature type="compositionally biased region" description="Basic and acidic residues" evidence="2">
    <location>
        <begin position="493"/>
        <end position="503"/>
    </location>
</feature>
<dbReference type="Pfam" id="PF00147">
    <property type="entry name" value="Fibrinogen_C"/>
    <property type="match status" value="1"/>
</dbReference>
<dbReference type="InterPro" id="IPR002181">
    <property type="entry name" value="Fibrinogen_a/b/g_C_dom"/>
</dbReference>
<feature type="region of interest" description="Disordered" evidence="2">
    <location>
        <begin position="576"/>
        <end position="623"/>
    </location>
</feature>
<keyword evidence="5" id="KW-1185">Reference proteome</keyword>
<dbReference type="Proteomes" id="UP000494163">
    <property type="component" value="Chromosome 2L"/>
</dbReference>
<reference evidence="4 5" key="1">
    <citation type="submission" date="2015-08" db="EMBL/GenBank/DDBJ databases">
        <title>Ancestral chromatin configuration constrains chromatin evolution on differentiating sex chromosomes in Drosophila.</title>
        <authorList>
            <person name="Zhou Q."/>
            <person name="Bachtrog D."/>
        </authorList>
    </citation>
    <scope>NUCLEOTIDE SEQUENCE [LARGE SCALE GENOMIC DNA]</scope>
    <source>
        <tissue evidence="4">Whole larvae</tissue>
    </source>
</reference>
<dbReference type="AlphaFoldDB" id="A0A0M4E6Y6"/>
<protein>
    <submittedName>
        <fullName evidence="4">Fas3</fullName>
    </submittedName>
</protein>
<evidence type="ECO:0000256" key="1">
    <source>
        <dbReference type="SAM" id="Coils"/>
    </source>
</evidence>
<dbReference type="InterPro" id="IPR050373">
    <property type="entry name" value="Fibrinogen_C-term_domain"/>
</dbReference>
<feature type="compositionally biased region" description="Polar residues" evidence="2">
    <location>
        <begin position="535"/>
        <end position="548"/>
    </location>
</feature>
<proteinExistence type="predicted"/>
<evidence type="ECO:0000256" key="2">
    <source>
        <dbReference type="SAM" id="MobiDB-lite"/>
    </source>
</evidence>
<keyword evidence="1" id="KW-0175">Coiled coil</keyword>
<dbReference type="PANTHER" id="PTHR19143">
    <property type="entry name" value="FIBRINOGEN/TENASCIN/ANGIOPOEITIN"/>
    <property type="match status" value="1"/>
</dbReference>
<dbReference type="GO" id="GO:0005615">
    <property type="term" value="C:extracellular space"/>
    <property type="evidence" value="ECO:0007669"/>
    <property type="project" value="TreeGrafter"/>
</dbReference>
<accession>A0A0M4E6Y6</accession>
<dbReference type="STRING" id="30019.A0A0M4E6Y6"/>
<feature type="domain" description="Fibrinogen C-terminal" evidence="3">
    <location>
        <begin position="172"/>
        <end position="344"/>
    </location>
</feature>
<feature type="compositionally biased region" description="Pro residues" evidence="2">
    <location>
        <begin position="587"/>
        <end position="596"/>
    </location>
</feature>
<gene>
    <name evidence="4" type="ORF">Dbus_chr2Lg2269</name>
</gene>
<evidence type="ECO:0000313" key="5">
    <source>
        <dbReference type="Proteomes" id="UP000494163"/>
    </source>
</evidence>
<organism evidence="4 5">
    <name type="scientific">Drosophila busckii</name>
    <name type="common">Fruit fly</name>
    <dbReference type="NCBI Taxonomy" id="30019"/>
    <lineage>
        <taxon>Eukaryota</taxon>
        <taxon>Metazoa</taxon>
        <taxon>Ecdysozoa</taxon>
        <taxon>Arthropoda</taxon>
        <taxon>Hexapoda</taxon>
        <taxon>Insecta</taxon>
        <taxon>Pterygota</taxon>
        <taxon>Neoptera</taxon>
        <taxon>Endopterygota</taxon>
        <taxon>Diptera</taxon>
        <taxon>Brachycera</taxon>
        <taxon>Muscomorpha</taxon>
        <taxon>Ephydroidea</taxon>
        <taxon>Drosophilidae</taxon>
        <taxon>Drosophila</taxon>
    </lineage>
</organism>
<dbReference type="SUPFAM" id="SSF56496">
    <property type="entry name" value="Fibrinogen C-terminal domain-like"/>
    <property type="match status" value="1"/>
</dbReference>
<dbReference type="OrthoDB" id="6145874at2759"/>
<evidence type="ECO:0000259" key="3">
    <source>
        <dbReference type="PROSITE" id="PS51406"/>
    </source>
</evidence>
<evidence type="ECO:0000313" key="4">
    <source>
        <dbReference type="EMBL" id="ALC40184.1"/>
    </source>
</evidence>